<keyword evidence="2" id="KW-1185">Reference proteome</keyword>
<dbReference type="EMBL" id="MJUW02000064">
    <property type="protein sequence ID" value="OQD46005.1"/>
    <property type="molecule type" value="Genomic_DNA"/>
</dbReference>
<name>A0A1V6M0V8_9BACT</name>
<dbReference type="Proteomes" id="UP000242219">
    <property type="component" value="Unassembled WGS sequence"/>
</dbReference>
<dbReference type="AlphaFoldDB" id="A0A1V6M0V8"/>
<evidence type="ECO:0000313" key="2">
    <source>
        <dbReference type="Proteomes" id="UP000242219"/>
    </source>
</evidence>
<evidence type="ECO:0000313" key="1">
    <source>
        <dbReference type="EMBL" id="OQD46005.1"/>
    </source>
</evidence>
<proteinExistence type="predicted"/>
<organism evidence="1 2">
    <name type="scientific">Candidatus Brocadia sapporoensis</name>
    <dbReference type="NCBI Taxonomy" id="392547"/>
    <lineage>
        <taxon>Bacteria</taxon>
        <taxon>Pseudomonadati</taxon>
        <taxon>Planctomycetota</taxon>
        <taxon>Candidatus Brocadiia</taxon>
        <taxon>Candidatus Brocadiales</taxon>
        <taxon>Candidatus Brocadiaceae</taxon>
        <taxon>Candidatus Brocadia</taxon>
    </lineage>
</organism>
<sequence length="60" mass="7043">MAIIIKNKMQTNGSLDTGCYYFKMFIFKIVTSYGKRSLTVSEHHVKLLFYVTFFWPVSIV</sequence>
<accession>A0A1V6M0V8</accession>
<comment type="caution">
    <text evidence="1">The sequence shown here is derived from an EMBL/GenBank/DDBJ whole genome shotgun (WGS) entry which is preliminary data.</text>
</comment>
<gene>
    <name evidence="1" type="ORF">BIY37_05530</name>
</gene>
<reference evidence="1 2" key="1">
    <citation type="journal article" date="2016" name="Genome Announc.">
        <title>Draft Genome Sequence of the Anaerobic Ammonium-Oxidizing Bacterium 'Candidatus Brocadia sp. 40'.</title>
        <authorList>
            <person name="Ali M."/>
            <person name="Haroon M.F."/>
            <person name="Narita Y."/>
            <person name="Zhang L."/>
            <person name="Rangel Shaw D."/>
            <person name="Okabe S."/>
            <person name="Saikaly P.E."/>
        </authorList>
    </citation>
    <scope>NUCLEOTIDE SEQUENCE [LARGE SCALE GENOMIC DNA]</scope>
    <source>
        <strain evidence="1 2">40</strain>
    </source>
</reference>
<protein>
    <submittedName>
        <fullName evidence="1">Uncharacterized protein</fullName>
    </submittedName>
</protein>